<name>A0A2T0GX45_ACTMO</name>
<dbReference type="Proteomes" id="UP000239352">
    <property type="component" value="Unassembled WGS sequence"/>
</dbReference>
<dbReference type="AlphaFoldDB" id="A0A2T0GX45"/>
<evidence type="ECO:0000256" key="1">
    <source>
        <dbReference type="ARBA" id="ARBA00008645"/>
    </source>
</evidence>
<dbReference type="InterPro" id="IPR008979">
    <property type="entry name" value="Galactose-bd-like_sf"/>
</dbReference>
<gene>
    <name evidence="5" type="ORF">CEP50_09750</name>
</gene>
<dbReference type="Gene3D" id="3.40.50.1820">
    <property type="entry name" value="alpha/beta hydrolase"/>
    <property type="match status" value="2"/>
</dbReference>
<reference evidence="5 6" key="1">
    <citation type="submission" date="2018-03" db="EMBL/GenBank/DDBJ databases">
        <title>Actinopolyspora mortivallis from Sahara, screening for active biomolecules.</title>
        <authorList>
            <person name="Selama O."/>
            <person name="Wellington E.M.H."/>
            <person name="Hacene H."/>
        </authorList>
    </citation>
    <scope>NUCLEOTIDE SEQUENCE [LARGE SCALE GENOMIC DNA]</scope>
    <source>
        <strain evidence="5 6">M5A</strain>
    </source>
</reference>
<organism evidence="5 6">
    <name type="scientific">Actinopolyspora mortivallis</name>
    <dbReference type="NCBI Taxonomy" id="33906"/>
    <lineage>
        <taxon>Bacteria</taxon>
        <taxon>Bacillati</taxon>
        <taxon>Actinomycetota</taxon>
        <taxon>Actinomycetes</taxon>
        <taxon>Actinopolysporales</taxon>
        <taxon>Actinopolysporaceae</taxon>
        <taxon>Actinopolyspora</taxon>
    </lineage>
</organism>
<dbReference type="InterPro" id="IPR013736">
    <property type="entry name" value="Xaa-Pro_dipept_C"/>
</dbReference>
<dbReference type="Pfam" id="PF08530">
    <property type="entry name" value="PepX_C"/>
    <property type="match status" value="1"/>
</dbReference>
<sequence>MRRLPTLAAAALAALLCAQPLAPLADAAEQTGFTVRREAIPGAGGVTLDAKVVEPAGPAREPRPLLVMPASWAVPNIEYLGAASGLVHDSGYVVVTYTARGFYASEGEVEVAGPEDVADASRVIDWAVSHTSAGAENVGMAGISYGAGISVLTAAEDPRVDAVAAMSGWADLAASLYPNDTVSAGAAELLLGIGHVTGRFGEDLRELERAYREHRTEDALHLAPERSPANRVEELNENGTAVLLANAWQDSFFPPKQITDLFGALNGPKRLMLAPGDHATPEAFGAAGLPNRIWERATEWFDRHLRGVRNDLSDSAVELEPLNGSGWREYPSWEAVTTETGRFRLTEPVSDGWPRPETGELVEGPASDWQHRIDVGDPTLARSGTVMLSGLLQGFARVPVGVSVPLVDRDDAAVWSSEPLPSGGTVSGTPRLRLSVTPTGREVSLFAHLYEVGPLGKGSLITHKPITVRNNEPGVPSEVDLALQPVVWNVSAGNRLVLVVDTVDARYREEGRGSVAFGSSSTAPAELRIPFG</sequence>
<dbReference type="PANTHER" id="PTHR22946:SF9">
    <property type="entry name" value="POLYKETIDE TRANSFERASE AF380"/>
    <property type="match status" value="1"/>
</dbReference>
<keyword evidence="2" id="KW-0378">Hydrolase</keyword>
<keyword evidence="3" id="KW-0732">Signal</keyword>
<dbReference type="InterPro" id="IPR000383">
    <property type="entry name" value="Xaa-Pro-like_dom"/>
</dbReference>
<dbReference type="InterPro" id="IPR029058">
    <property type="entry name" value="AB_hydrolase_fold"/>
</dbReference>
<keyword evidence="6" id="KW-1185">Reference proteome</keyword>
<dbReference type="RefSeq" id="WP_106113620.1">
    <property type="nucleotide sequence ID" value="NZ_PVSR01000012.1"/>
</dbReference>
<comment type="similarity">
    <text evidence="1">Belongs to the AB hydrolase superfamily.</text>
</comment>
<proteinExistence type="inferred from homology"/>
<dbReference type="SMART" id="SM00939">
    <property type="entry name" value="PepX_C"/>
    <property type="match status" value="1"/>
</dbReference>
<dbReference type="Pfam" id="PF02129">
    <property type="entry name" value="Peptidase_S15"/>
    <property type="match status" value="1"/>
</dbReference>
<feature type="signal peptide" evidence="3">
    <location>
        <begin position="1"/>
        <end position="27"/>
    </location>
</feature>
<dbReference type="PANTHER" id="PTHR22946">
    <property type="entry name" value="DIENELACTONE HYDROLASE DOMAIN-CONTAINING PROTEIN-RELATED"/>
    <property type="match status" value="1"/>
</dbReference>
<dbReference type="GO" id="GO:0008239">
    <property type="term" value="F:dipeptidyl-peptidase activity"/>
    <property type="evidence" value="ECO:0007669"/>
    <property type="project" value="InterPro"/>
</dbReference>
<evidence type="ECO:0000259" key="4">
    <source>
        <dbReference type="SMART" id="SM00939"/>
    </source>
</evidence>
<comment type="caution">
    <text evidence="5">The sequence shown here is derived from an EMBL/GenBank/DDBJ whole genome shotgun (WGS) entry which is preliminary data.</text>
</comment>
<dbReference type="EMBL" id="PVSR01000012">
    <property type="protein sequence ID" value="PRW63593.1"/>
    <property type="molecule type" value="Genomic_DNA"/>
</dbReference>
<evidence type="ECO:0000256" key="3">
    <source>
        <dbReference type="SAM" id="SignalP"/>
    </source>
</evidence>
<evidence type="ECO:0000313" key="6">
    <source>
        <dbReference type="Proteomes" id="UP000239352"/>
    </source>
</evidence>
<feature type="chain" id="PRO_5015734207" evidence="3">
    <location>
        <begin position="28"/>
        <end position="532"/>
    </location>
</feature>
<dbReference type="STRING" id="1050202.GCA_000384035_03239"/>
<dbReference type="GO" id="GO:0052689">
    <property type="term" value="F:carboxylic ester hydrolase activity"/>
    <property type="evidence" value="ECO:0007669"/>
    <property type="project" value="UniProtKB-ARBA"/>
</dbReference>
<dbReference type="SUPFAM" id="SSF53474">
    <property type="entry name" value="alpha/beta-Hydrolases"/>
    <property type="match status" value="1"/>
</dbReference>
<dbReference type="InterPro" id="IPR050261">
    <property type="entry name" value="FrsA_esterase"/>
</dbReference>
<evidence type="ECO:0000256" key="2">
    <source>
        <dbReference type="ARBA" id="ARBA00022801"/>
    </source>
</evidence>
<evidence type="ECO:0000313" key="5">
    <source>
        <dbReference type="EMBL" id="PRW63593.1"/>
    </source>
</evidence>
<dbReference type="Gene3D" id="2.60.120.260">
    <property type="entry name" value="Galactose-binding domain-like"/>
    <property type="match status" value="1"/>
</dbReference>
<accession>A0A2T0GX45</accession>
<dbReference type="SUPFAM" id="SSF49785">
    <property type="entry name" value="Galactose-binding domain-like"/>
    <property type="match status" value="1"/>
</dbReference>
<dbReference type="InParanoid" id="A0A2T0GX45"/>
<protein>
    <submittedName>
        <fullName evidence="5">X-Pro dipeptidyl-peptidase</fullName>
    </submittedName>
</protein>
<feature type="domain" description="Xaa-Pro dipeptidyl-peptidase C-terminal" evidence="4">
    <location>
        <begin position="298"/>
        <end position="528"/>
    </location>
</feature>